<keyword evidence="7 9" id="KW-1133">Transmembrane helix</keyword>
<sequence>MSSLHKTHKATASGFTLIEVLVALAIVSIALMSGLKVSGALTRNAQRQADVLLAQICADNALNQLRLSQQLPGVGDSRVPCLQVERNFEVALTVRTTPNPAFRRVDAQVFDAATPVLNITTVLGRY</sequence>
<evidence type="ECO:0000256" key="4">
    <source>
        <dbReference type="ARBA" id="ARBA00022481"/>
    </source>
</evidence>
<feature type="domain" description="Type II secretion system protein GspI C-terminal" evidence="10">
    <location>
        <begin position="50"/>
        <end position="123"/>
    </location>
</feature>
<comment type="subunit">
    <text evidence="9">Type II secretion is composed of four main components: the outer membrane complex, the inner membrane complex, the cytoplasmic secretion ATPase and the periplasm-spanning pseudopilus.</text>
</comment>
<evidence type="ECO:0000256" key="3">
    <source>
        <dbReference type="ARBA" id="ARBA00022475"/>
    </source>
</evidence>
<dbReference type="PANTHER" id="PTHR38779:SF2">
    <property type="entry name" value="TYPE II SECRETION SYSTEM PROTEIN I-RELATED"/>
    <property type="match status" value="1"/>
</dbReference>
<keyword evidence="5 9" id="KW-0997">Cell inner membrane</keyword>
<comment type="function">
    <text evidence="9">Component of the type II secretion system required for the energy-dependent secretion of extracellular factors such as proteases and toxins from the periplasm.</text>
</comment>
<comment type="PTM">
    <text evidence="9">Cleaved by prepilin peptidase.</text>
</comment>
<evidence type="ECO:0000256" key="2">
    <source>
        <dbReference type="ARBA" id="ARBA00008358"/>
    </source>
</evidence>
<keyword evidence="12" id="KW-1185">Reference proteome</keyword>
<name>A0A315ES79_9BURK</name>
<dbReference type="GO" id="GO:0015628">
    <property type="term" value="P:protein secretion by the type II secretion system"/>
    <property type="evidence" value="ECO:0007669"/>
    <property type="project" value="UniProtKB-UniRule"/>
</dbReference>
<evidence type="ECO:0000256" key="8">
    <source>
        <dbReference type="ARBA" id="ARBA00023136"/>
    </source>
</evidence>
<dbReference type="InterPro" id="IPR003413">
    <property type="entry name" value="T2SS_GspI_C"/>
</dbReference>
<evidence type="ECO:0000256" key="9">
    <source>
        <dbReference type="RuleBase" id="RU368030"/>
    </source>
</evidence>
<gene>
    <name evidence="11" type="ORF">B9Z44_08980</name>
</gene>
<dbReference type="InterPro" id="IPR010052">
    <property type="entry name" value="T2SS_protein-GspI"/>
</dbReference>
<dbReference type="Proteomes" id="UP000251341">
    <property type="component" value="Unassembled WGS sequence"/>
</dbReference>
<reference evidence="11 12" key="1">
    <citation type="submission" date="2017-04" db="EMBL/GenBank/DDBJ databases">
        <title>Unexpected and diverse lifestyles within the genus Limnohabitans.</title>
        <authorList>
            <person name="Kasalicky V."/>
            <person name="Mehrshad M."/>
            <person name="Andrei S.-A."/>
            <person name="Salcher M."/>
            <person name="Kratochvilova H."/>
            <person name="Simek K."/>
            <person name="Ghai R."/>
        </authorList>
    </citation>
    <scope>NUCLEOTIDE SEQUENCE [LARGE SCALE GENOMIC DNA]</scope>
    <source>
        <strain evidence="11 12">MWH-C5</strain>
    </source>
</reference>
<dbReference type="RefSeq" id="WP_108359818.1">
    <property type="nucleotide sequence ID" value="NZ_NESP01000001.1"/>
</dbReference>
<keyword evidence="6 9" id="KW-0812">Transmembrane</keyword>
<evidence type="ECO:0000256" key="7">
    <source>
        <dbReference type="ARBA" id="ARBA00022989"/>
    </source>
</evidence>
<dbReference type="Gene3D" id="3.30.1300.30">
    <property type="entry name" value="GSPII I/J protein-like"/>
    <property type="match status" value="1"/>
</dbReference>
<protein>
    <recommendedName>
        <fullName evidence="9">Type II secretion system protein I</fullName>
        <shortName evidence="9">T2SS minor pseudopilin I</shortName>
    </recommendedName>
</protein>
<evidence type="ECO:0000313" key="12">
    <source>
        <dbReference type="Proteomes" id="UP000251341"/>
    </source>
</evidence>
<dbReference type="EMBL" id="NESP01000001">
    <property type="protein sequence ID" value="PUE59698.1"/>
    <property type="molecule type" value="Genomic_DNA"/>
</dbReference>
<proteinExistence type="inferred from homology"/>
<dbReference type="NCBIfam" id="TIGR02532">
    <property type="entry name" value="IV_pilin_GFxxxE"/>
    <property type="match status" value="1"/>
</dbReference>
<evidence type="ECO:0000256" key="5">
    <source>
        <dbReference type="ARBA" id="ARBA00022519"/>
    </source>
</evidence>
<comment type="subcellular location">
    <subcellularLocation>
        <location evidence="1 9">Cell inner membrane</location>
        <topology evidence="1 9">Single-pass membrane protein</topology>
    </subcellularLocation>
</comment>
<dbReference type="Pfam" id="PF02501">
    <property type="entry name" value="T2SSI"/>
    <property type="match status" value="1"/>
</dbReference>
<evidence type="ECO:0000256" key="1">
    <source>
        <dbReference type="ARBA" id="ARBA00004377"/>
    </source>
</evidence>
<feature type="transmembrane region" description="Helical" evidence="9">
    <location>
        <begin position="12"/>
        <end position="35"/>
    </location>
</feature>
<dbReference type="NCBIfam" id="TIGR01707">
    <property type="entry name" value="gspI"/>
    <property type="match status" value="1"/>
</dbReference>
<dbReference type="GO" id="GO:0015627">
    <property type="term" value="C:type II protein secretion system complex"/>
    <property type="evidence" value="ECO:0007669"/>
    <property type="project" value="UniProtKB-UniRule"/>
</dbReference>
<dbReference type="PANTHER" id="PTHR38779">
    <property type="entry name" value="TYPE II SECRETION SYSTEM PROTEIN I-RELATED"/>
    <property type="match status" value="1"/>
</dbReference>
<evidence type="ECO:0000256" key="6">
    <source>
        <dbReference type="ARBA" id="ARBA00022692"/>
    </source>
</evidence>
<dbReference type="AlphaFoldDB" id="A0A315ES79"/>
<comment type="similarity">
    <text evidence="2 9">Belongs to the GSP I family.</text>
</comment>
<dbReference type="InterPro" id="IPR045584">
    <property type="entry name" value="Pilin-like"/>
</dbReference>
<evidence type="ECO:0000259" key="10">
    <source>
        <dbReference type="Pfam" id="PF02501"/>
    </source>
</evidence>
<keyword evidence="4 9" id="KW-0488">Methylation</keyword>
<organism evidence="11 12">
    <name type="scientific">Limnohabitans curvus</name>
    <dbReference type="NCBI Taxonomy" id="323423"/>
    <lineage>
        <taxon>Bacteria</taxon>
        <taxon>Pseudomonadati</taxon>
        <taxon>Pseudomonadota</taxon>
        <taxon>Betaproteobacteria</taxon>
        <taxon>Burkholderiales</taxon>
        <taxon>Comamonadaceae</taxon>
        <taxon>Limnohabitans</taxon>
    </lineage>
</organism>
<dbReference type="Pfam" id="PF07963">
    <property type="entry name" value="N_methyl"/>
    <property type="match status" value="1"/>
</dbReference>
<dbReference type="InterPro" id="IPR012902">
    <property type="entry name" value="N_methyl_site"/>
</dbReference>
<dbReference type="PROSITE" id="PS00409">
    <property type="entry name" value="PROKAR_NTER_METHYL"/>
    <property type="match status" value="1"/>
</dbReference>
<comment type="caution">
    <text evidence="11">The sequence shown here is derived from an EMBL/GenBank/DDBJ whole genome shotgun (WGS) entry which is preliminary data.</text>
</comment>
<dbReference type="GO" id="GO:0005886">
    <property type="term" value="C:plasma membrane"/>
    <property type="evidence" value="ECO:0007669"/>
    <property type="project" value="UniProtKB-SubCell"/>
</dbReference>
<keyword evidence="8 9" id="KW-0472">Membrane</keyword>
<dbReference type="SUPFAM" id="SSF54523">
    <property type="entry name" value="Pili subunits"/>
    <property type="match status" value="1"/>
</dbReference>
<evidence type="ECO:0000313" key="11">
    <source>
        <dbReference type="EMBL" id="PUE59698.1"/>
    </source>
</evidence>
<accession>A0A315ES79</accession>
<keyword evidence="3" id="KW-1003">Cell membrane</keyword>